<dbReference type="InterPro" id="IPR039793">
    <property type="entry name" value="UROS/Hem4"/>
</dbReference>
<name>A0A2N3HZM3_9BACT</name>
<dbReference type="Proteomes" id="UP000233535">
    <property type="component" value="Unassembled WGS sequence"/>
</dbReference>
<comment type="caution">
    <text evidence="2">The sequence shown here is derived from an EMBL/GenBank/DDBJ whole genome shotgun (WGS) entry which is preliminary data.</text>
</comment>
<dbReference type="OrthoDB" id="1149788at2"/>
<dbReference type="EMBL" id="MVDD01000005">
    <property type="protein sequence ID" value="PKQ63518.1"/>
    <property type="molecule type" value="Genomic_DNA"/>
</dbReference>
<dbReference type="AlphaFoldDB" id="A0A2N3HZM3"/>
<proteinExistence type="predicted"/>
<organism evidence="2 3">
    <name type="scientific">Labilibaculum filiforme</name>
    <dbReference type="NCBI Taxonomy" id="1940526"/>
    <lineage>
        <taxon>Bacteria</taxon>
        <taxon>Pseudomonadati</taxon>
        <taxon>Bacteroidota</taxon>
        <taxon>Bacteroidia</taxon>
        <taxon>Marinilabiliales</taxon>
        <taxon>Marinifilaceae</taxon>
        <taxon>Labilibaculum</taxon>
    </lineage>
</organism>
<dbReference type="GO" id="GO:0006780">
    <property type="term" value="P:uroporphyrinogen III biosynthetic process"/>
    <property type="evidence" value="ECO:0007669"/>
    <property type="project" value="InterPro"/>
</dbReference>
<dbReference type="InterPro" id="IPR003754">
    <property type="entry name" value="4pyrrol_synth_uPrphyn_synth"/>
</dbReference>
<keyword evidence="3" id="KW-1185">Reference proteome</keyword>
<dbReference type="PANTHER" id="PTHR12390:SF0">
    <property type="entry name" value="UROPORPHYRINOGEN-III SYNTHASE"/>
    <property type="match status" value="1"/>
</dbReference>
<gene>
    <name evidence="2" type="ORF">BZG02_09090</name>
</gene>
<dbReference type="InterPro" id="IPR036108">
    <property type="entry name" value="4pyrrol_syn_uPrphyn_synt_sf"/>
</dbReference>
<dbReference type="Pfam" id="PF02602">
    <property type="entry name" value="HEM4"/>
    <property type="match status" value="1"/>
</dbReference>
<dbReference type="GO" id="GO:0004852">
    <property type="term" value="F:uroporphyrinogen-III synthase activity"/>
    <property type="evidence" value="ECO:0007669"/>
    <property type="project" value="InterPro"/>
</dbReference>
<dbReference type="PANTHER" id="PTHR12390">
    <property type="entry name" value="UROPORPHYRINOGEN III SYNTHASE"/>
    <property type="match status" value="1"/>
</dbReference>
<evidence type="ECO:0000313" key="2">
    <source>
        <dbReference type="EMBL" id="PKQ63518.1"/>
    </source>
</evidence>
<dbReference type="Gene3D" id="3.40.50.10090">
    <property type="match status" value="2"/>
</dbReference>
<reference evidence="2 3" key="1">
    <citation type="journal article" date="2017" name="Front. Microbiol.">
        <title>Labilibaculum manganireducens gen. nov., sp. nov. and Labilibaculum filiforme sp. nov., Novel Bacteroidetes Isolated from Subsurface Sediments of the Baltic Sea.</title>
        <authorList>
            <person name="Vandieken V."/>
            <person name="Marshall I.P."/>
            <person name="Niemann H."/>
            <person name="Engelen B."/>
            <person name="Cypionka H."/>
        </authorList>
    </citation>
    <scope>NUCLEOTIDE SEQUENCE [LARGE SCALE GENOMIC DNA]</scope>
    <source>
        <strain evidence="2 3">59.16B</strain>
    </source>
</reference>
<dbReference type="GO" id="GO:0005829">
    <property type="term" value="C:cytosol"/>
    <property type="evidence" value="ECO:0007669"/>
    <property type="project" value="TreeGrafter"/>
</dbReference>
<evidence type="ECO:0000313" key="3">
    <source>
        <dbReference type="Proteomes" id="UP000233535"/>
    </source>
</evidence>
<protein>
    <submittedName>
        <fullName evidence="2">Uroporphyrinogen-III synthase</fullName>
    </submittedName>
</protein>
<dbReference type="RefSeq" id="WP_101261109.1">
    <property type="nucleotide sequence ID" value="NZ_MVDD01000005.1"/>
</dbReference>
<evidence type="ECO:0000259" key="1">
    <source>
        <dbReference type="Pfam" id="PF02602"/>
    </source>
</evidence>
<dbReference type="CDD" id="cd06578">
    <property type="entry name" value="HemD"/>
    <property type="match status" value="1"/>
</dbReference>
<dbReference type="SUPFAM" id="SSF69618">
    <property type="entry name" value="HemD-like"/>
    <property type="match status" value="1"/>
</dbReference>
<accession>A0A2N3HZM3</accession>
<feature type="domain" description="Tetrapyrrole biosynthesis uroporphyrinogen III synthase" evidence="1">
    <location>
        <begin position="24"/>
        <end position="235"/>
    </location>
</feature>
<sequence length="250" mass="28891">MKIKTILVSQPKPQTEKSPYFDLAEKYNLKIDFRPFIQVEGISAKEFRQERINVLDHSAVIFTSRTAIDHFFRICQELRITVPDEMKYFCISESTAFYLQKYIVYRKRKIFFGEKRFEDLMEIILKHKGETFLVPLSDIHKQSIPELLTKSKIKYSKAVLYRTVSSDLSDLADVNYDVLAFFSPSGIASLLQNFPDFKQNSTLIAAFGPTTSEAVTSNNLRLDIQAPMPQAPSMTMALDQFIKKFNKDNK</sequence>